<name>A0A7C9ED34_OPUST</name>
<dbReference type="EMBL" id="GISG01203597">
    <property type="protein sequence ID" value="MBA4659348.1"/>
    <property type="molecule type" value="Transcribed_RNA"/>
</dbReference>
<protein>
    <recommendedName>
        <fullName evidence="1">R13L1/DRL21-like LRR repeat region domain-containing protein</fullName>
    </recommendedName>
</protein>
<reference evidence="2" key="1">
    <citation type="journal article" date="2013" name="J. Plant Res.">
        <title>Effect of fungi and light on seed germination of three Opuntia species from semiarid lands of central Mexico.</title>
        <authorList>
            <person name="Delgado-Sanchez P."/>
            <person name="Jimenez-Bremont J.F."/>
            <person name="Guerrero-Gonzalez Mde L."/>
            <person name="Flores J."/>
        </authorList>
    </citation>
    <scope>NUCLEOTIDE SEQUENCE</scope>
    <source>
        <tissue evidence="2">Cladode</tissue>
    </source>
</reference>
<dbReference type="Pfam" id="PF25019">
    <property type="entry name" value="LRR_R13L1-DRL21"/>
    <property type="match status" value="1"/>
</dbReference>
<dbReference type="PANTHER" id="PTHR47186:SF13">
    <property type="entry name" value="DISEASE RESISTANCE PROTEIN RGA3"/>
    <property type="match status" value="1"/>
</dbReference>
<proteinExistence type="predicted"/>
<feature type="domain" description="R13L1/DRL21-like LRR repeat region" evidence="1">
    <location>
        <begin position="12"/>
        <end position="113"/>
    </location>
</feature>
<accession>A0A7C9ED34</accession>
<evidence type="ECO:0000313" key="2">
    <source>
        <dbReference type="EMBL" id="MBA4659348.1"/>
    </source>
</evidence>
<sequence length="216" mass="24758">MALTSVIKDPIHEAKEANLGSKCGLEELEINWAPGLGNENCEALLEGLKPHPNLKKLTISSYDGERLPNWAQMDNLCTSLPYLVDIHLSWFHRCQQVPTFCHLRFLKRLQLKGFPEVEYMESGDPLREVCSLREEALFFPSLQELTLMDMNNLKGWWKVMGEVVSNGQKEELVQLPKLQHLSKLEIKYCRKMMSMPLCPNLEELTLVGVNETLSVF</sequence>
<dbReference type="InterPro" id="IPR032675">
    <property type="entry name" value="LRR_dom_sf"/>
</dbReference>
<evidence type="ECO:0000259" key="1">
    <source>
        <dbReference type="Pfam" id="PF25019"/>
    </source>
</evidence>
<dbReference type="SUPFAM" id="SSF52058">
    <property type="entry name" value="L domain-like"/>
    <property type="match status" value="1"/>
</dbReference>
<organism evidence="2">
    <name type="scientific">Opuntia streptacantha</name>
    <name type="common">Prickly pear cactus</name>
    <name type="synonym">Opuntia cardona</name>
    <dbReference type="NCBI Taxonomy" id="393608"/>
    <lineage>
        <taxon>Eukaryota</taxon>
        <taxon>Viridiplantae</taxon>
        <taxon>Streptophyta</taxon>
        <taxon>Embryophyta</taxon>
        <taxon>Tracheophyta</taxon>
        <taxon>Spermatophyta</taxon>
        <taxon>Magnoliopsida</taxon>
        <taxon>eudicotyledons</taxon>
        <taxon>Gunneridae</taxon>
        <taxon>Pentapetalae</taxon>
        <taxon>Caryophyllales</taxon>
        <taxon>Cactineae</taxon>
        <taxon>Cactaceae</taxon>
        <taxon>Opuntioideae</taxon>
        <taxon>Opuntia</taxon>
    </lineage>
</organism>
<reference evidence="2" key="2">
    <citation type="submission" date="2020-07" db="EMBL/GenBank/DDBJ databases">
        <authorList>
            <person name="Vera ALvarez R."/>
            <person name="Arias-Moreno D.M."/>
            <person name="Jimenez-Jacinto V."/>
            <person name="Jimenez-Bremont J.F."/>
            <person name="Swaminathan K."/>
            <person name="Moose S.P."/>
            <person name="Guerrero-Gonzalez M.L."/>
            <person name="Marino-Ramirez L."/>
            <person name="Landsman D."/>
            <person name="Rodriguez-Kessler M."/>
            <person name="Delgado-Sanchez P."/>
        </authorList>
    </citation>
    <scope>NUCLEOTIDE SEQUENCE</scope>
    <source>
        <tissue evidence="2">Cladode</tissue>
    </source>
</reference>
<dbReference type="Gene3D" id="3.80.10.10">
    <property type="entry name" value="Ribonuclease Inhibitor"/>
    <property type="match status" value="1"/>
</dbReference>
<dbReference type="InterPro" id="IPR056789">
    <property type="entry name" value="LRR_R13L1-DRL21"/>
</dbReference>
<dbReference type="PANTHER" id="PTHR47186">
    <property type="entry name" value="LEUCINE-RICH REPEAT-CONTAINING PROTEIN 57"/>
    <property type="match status" value="1"/>
</dbReference>
<dbReference type="AlphaFoldDB" id="A0A7C9ED34"/>